<evidence type="ECO:0000313" key="1">
    <source>
        <dbReference type="EMBL" id="PNX57162.1"/>
    </source>
</evidence>
<evidence type="ECO:0000313" key="2">
    <source>
        <dbReference type="Proteomes" id="UP000236291"/>
    </source>
</evidence>
<organism evidence="1 2">
    <name type="scientific">Trifolium pratense</name>
    <name type="common">Red clover</name>
    <dbReference type="NCBI Taxonomy" id="57577"/>
    <lineage>
        <taxon>Eukaryota</taxon>
        <taxon>Viridiplantae</taxon>
        <taxon>Streptophyta</taxon>
        <taxon>Embryophyta</taxon>
        <taxon>Tracheophyta</taxon>
        <taxon>Spermatophyta</taxon>
        <taxon>Magnoliopsida</taxon>
        <taxon>eudicotyledons</taxon>
        <taxon>Gunneridae</taxon>
        <taxon>Pentapetalae</taxon>
        <taxon>rosids</taxon>
        <taxon>fabids</taxon>
        <taxon>Fabales</taxon>
        <taxon>Fabaceae</taxon>
        <taxon>Papilionoideae</taxon>
        <taxon>50 kb inversion clade</taxon>
        <taxon>NPAAA clade</taxon>
        <taxon>Hologalegina</taxon>
        <taxon>IRL clade</taxon>
        <taxon>Trifolieae</taxon>
        <taxon>Trifolium</taxon>
    </lineage>
</organism>
<gene>
    <name evidence="1" type="ORF">L195_g050261</name>
</gene>
<feature type="non-terminal residue" evidence="1">
    <location>
        <position position="93"/>
    </location>
</feature>
<protein>
    <submittedName>
        <fullName evidence="1">Uncharacterized protein</fullName>
    </submittedName>
</protein>
<accession>A0A2K3JSY7</accession>
<name>A0A2K3JSY7_TRIPR</name>
<dbReference type="AlphaFoldDB" id="A0A2K3JSY7"/>
<proteinExistence type="predicted"/>
<reference evidence="1 2" key="1">
    <citation type="journal article" date="2014" name="Am. J. Bot.">
        <title>Genome assembly and annotation for red clover (Trifolium pratense; Fabaceae).</title>
        <authorList>
            <person name="Istvanek J."/>
            <person name="Jaros M."/>
            <person name="Krenek A."/>
            <person name="Repkova J."/>
        </authorList>
    </citation>
    <scope>NUCLEOTIDE SEQUENCE [LARGE SCALE GENOMIC DNA]</scope>
    <source>
        <strain evidence="2">cv. Tatra</strain>
        <tissue evidence="1">Young leaves</tissue>
    </source>
</reference>
<reference evidence="1 2" key="2">
    <citation type="journal article" date="2017" name="Front. Plant Sci.">
        <title>Gene Classification and Mining of Molecular Markers Useful in Red Clover (Trifolium pratense) Breeding.</title>
        <authorList>
            <person name="Istvanek J."/>
            <person name="Dluhosova J."/>
            <person name="Dluhos P."/>
            <person name="Patkova L."/>
            <person name="Nedelnik J."/>
            <person name="Repkova J."/>
        </authorList>
    </citation>
    <scope>NUCLEOTIDE SEQUENCE [LARGE SCALE GENOMIC DNA]</scope>
    <source>
        <strain evidence="2">cv. Tatra</strain>
        <tissue evidence="1">Young leaves</tissue>
    </source>
</reference>
<comment type="caution">
    <text evidence="1">The sequence shown here is derived from an EMBL/GenBank/DDBJ whole genome shotgun (WGS) entry which is preliminary data.</text>
</comment>
<sequence>MGYWQDDEWYWRLEWTDSLMPVEVVEAESLVELLVDVRLVRGKEDRRKWMPDSSGLFSVRSTYSFLQNMSVTTFESDITTALHRLWLNDVPSK</sequence>
<dbReference type="Proteomes" id="UP000236291">
    <property type="component" value="Unassembled WGS sequence"/>
</dbReference>
<dbReference type="EMBL" id="ASHM01076052">
    <property type="protein sequence ID" value="PNX57162.1"/>
    <property type="molecule type" value="Genomic_DNA"/>
</dbReference>